<evidence type="ECO:0000313" key="4">
    <source>
        <dbReference type="Proteomes" id="UP000078546"/>
    </source>
</evidence>
<evidence type="ECO:0000313" key="3">
    <source>
        <dbReference type="EMBL" id="SBS96171.1"/>
    </source>
</evidence>
<dbReference type="Proteomes" id="UP000078560">
    <property type="component" value="Unassembled WGS sequence"/>
</dbReference>
<dbReference type="Proteomes" id="UP000078546">
    <property type="component" value="Unassembled WGS sequence"/>
</dbReference>
<reference evidence="4 5" key="1">
    <citation type="submission" date="2016-05" db="EMBL/GenBank/DDBJ databases">
        <authorList>
            <person name="Naeem Raeece"/>
        </authorList>
    </citation>
    <scope>NUCLEOTIDE SEQUENCE [LARGE SCALE GENOMIC DNA]</scope>
</reference>
<evidence type="ECO:0000313" key="2">
    <source>
        <dbReference type="EMBL" id="SBS85876.1"/>
    </source>
</evidence>
<dbReference type="EMBL" id="FLQV01000572">
    <property type="protein sequence ID" value="SBS96171.1"/>
    <property type="molecule type" value="Genomic_DNA"/>
</dbReference>
<sequence length="333" mass="39893">MTREPRNQEKKLNVREKWRNGYTFENVREYCLYKLLKRTAYFSAILLLICTRVGLVLNSRKGNYAYREVAPIRKKIHRKPFYIVKYKTNDKKLKAKVSKLYETKKDRPERKLDCYELNIRNDKKFPKYAKKPVSPMSNLFYFSPFKNIISSFPAVNYDIKNKLREEGFQFLNERSDSNMFPSLDDIIKNGDPSTNIHFYRRKKLKSLLYRDPLKFTKTRKFVEKYNRKAPPDKQINYDLFRCDIFHVHSDGTIMKIEENRPPYEEKLEESEKNKEPRFLITAAPGHAKEYNLKVGDKFPAVNEEHKKMLYDNHFAKPKKIRDPLILPDGRRIP</sequence>
<evidence type="ECO:0000313" key="5">
    <source>
        <dbReference type="Proteomes" id="UP000078560"/>
    </source>
</evidence>
<name>A0A1A8VZ27_PLAOA</name>
<keyword evidence="1" id="KW-0812">Transmembrane</keyword>
<protein>
    <submittedName>
        <fullName evidence="2">Uncharacterized protein</fullName>
    </submittedName>
</protein>
<keyword evidence="1" id="KW-1133">Transmembrane helix</keyword>
<gene>
    <name evidence="3" type="ORF">POVCU1_031100</name>
    <name evidence="2" type="ORF">POVCU2_0033920</name>
</gene>
<keyword evidence="1" id="KW-0472">Membrane</keyword>
<evidence type="ECO:0000256" key="1">
    <source>
        <dbReference type="SAM" id="Phobius"/>
    </source>
</evidence>
<accession>A0A1A8VZ27</accession>
<dbReference type="EMBL" id="FLQU01000456">
    <property type="protein sequence ID" value="SBS85876.1"/>
    <property type="molecule type" value="Genomic_DNA"/>
</dbReference>
<reference evidence="2" key="2">
    <citation type="submission" date="2016-05" db="EMBL/GenBank/DDBJ databases">
        <authorList>
            <person name="Lavstsen T."/>
            <person name="Jespersen J.S."/>
        </authorList>
    </citation>
    <scope>NUCLEOTIDE SEQUENCE [LARGE SCALE GENOMIC DNA]</scope>
</reference>
<organism evidence="2 5">
    <name type="scientific">Plasmodium ovale curtisi</name>
    <dbReference type="NCBI Taxonomy" id="864141"/>
    <lineage>
        <taxon>Eukaryota</taxon>
        <taxon>Sar</taxon>
        <taxon>Alveolata</taxon>
        <taxon>Apicomplexa</taxon>
        <taxon>Aconoidasida</taxon>
        <taxon>Haemosporida</taxon>
        <taxon>Plasmodiidae</taxon>
        <taxon>Plasmodium</taxon>
        <taxon>Plasmodium (Plasmodium)</taxon>
    </lineage>
</organism>
<proteinExistence type="predicted"/>
<dbReference type="AlphaFoldDB" id="A0A1A8VZ27"/>
<feature type="transmembrane region" description="Helical" evidence="1">
    <location>
        <begin position="40"/>
        <end position="57"/>
    </location>
</feature>